<dbReference type="EMBL" id="WJXW01000017">
    <property type="protein sequence ID" value="KAF9729368.1"/>
    <property type="molecule type" value="Genomic_DNA"/>
</dbReference>
<dbReference type="Proteomes" id="UP000756921">
    <property type="component" value="Unassembled WGS sequence"/>
</dbReference>
<evidence type="ECO:0000313" key="3">
    <source>
        <dbReference type="EMBL" id="KAF9729368.1"/>
    </source>
</evidence>
<keyword evidence="2" id="KW-0812">Transmembrane</keyword>
<keyword evidence="2" id="KW-1133">Transmembrane helix</keyword>
<sequence>MPPFSITNSALPLQRRDELEAAQAANDRYNPFKIVLAVLGILAINMLFFTIVWFAWYRGHRQRNKALERQNPKDVAMTELFGSSQQLKGQKENDIEDASSRSDERSKKGFTRWSFSGYFAK</sequence>
<accession>A0A9P6KJG8</accession>
<dbReference type="OrthoDB" id="3789205at2759"/>
<feature type="compositionally biased region" description="Basic and acidic residues" evidence="1">
    <location>
        <begin position="89"/>
        <end position="107"/>
    </location>
</feature>
<evidence type="ECO:0000256" key="1">
    <source>
        <dbReference type="SAM" id="MobiDB-lite"/>
    </source>
</evidence>
<keyword evidence="2" id="KW-0472">Membrane</keyword>
<dbReference type="AlphaFoldDB" id="A0A9P6KJG8"/>
<feature type="transmembrane region" description="Helical" evidence="2">
    <location>
        <begin position="34"/>
        <end position="56"/>
    </location>
</feature>
<proteinExistence type="predicted"/>
<gene>
    <name evidence="3" type="ORF">PMIN01_13058</name>
</gene>
<name>A0A9P6KJG8_9PLEO</name>
<feature type="region of interest" description="Disordered" evidence="1">
    <location>
        <begin position="82"/>
        <end position="107"/>
    </location>
</feature>
<keyword evidence="4" id="KW-1185">Reference proteome</keyword>
<protein>
    <submittedName>
        <fullName evidence="3">Uncharacterized protein</fullName>
    </submittedName>
</protein>
<organism evidence="3 4">
    <name type="scientific">Paraphaeosphaeria minitans</name>
    <dbReference type="NCBI Taxonomy" id="565426"/>
    <lineage>
        <taxon>Eukaryota</taxon>
        <taxon>Fungi</taxon>
        <taxon>Dikarya</taxon>
        <taxon>Ascomycota</taxon>
        <taxon>Pezizomycotina</taxon>
        <taxon>Dothideomycetes</taxon>
        <taxon>Pleosporomycetidae</taxon>
        <taxon>Pleosporales</taxon>
        <taxon>Massarineae</taxon>
        <taxon>Didymosphaeriaceae</taxon>
        <taxon>Paraphaeosphaeria</taxon>
    </lineage>
</organism>
<evidence type="ECO:0000256" key="2">
    <source>
        <dbReference type="SAM" id="Phobius"/>
    </source>
</evidence>
<comment type="caution">
    <text evidence="3">The sequence shown here is derived from an EMBL/GenBank/DDBJ whole genome shotgun (WGS) entry which is preliminary data.</text>
</comment>
<evidence type="ECO:0000313" key="4">
    <source>
        <dbReference type="Proteomes" id="UP000756921"/>
    </source>
</evidence>
<reference evidence="3" key="1">
    <citation type="journal article" date="2020" name="Mol. Plant Microbe Interact.">
        <title>Genome Sequence of the Biocontrol Agent Coniothyrium minitans strain Conio (IMI 134523).</title>
        <authorList>
            <person name="Patel D."/>
            <person name="Shittu T.A."/>
            <person name="Baroncelli R."/>
            <person name="Muthumeenakshi S."/>
            <person name="Osborne T.H."/>
            <person name="Janganan T.K."/>
            <person name="Sreenivasaprasad S."/>
        </authorList>
    </citation>
    <scope>NUCLEOTIDE SEQUENCE</scope>
    <source>
        <strain evidence="3">Conio</strain>
    </source>
</reference>